<comment type="function">
    <text evidence="5">Component of the A-type ATP synthase that produces ATP from ADP in the presence of a proton gradient across the membrane.</text>
</comment>
<comment type="subunit">
    <text evidence="5">Has multiple subunits with at least A(3), B(3), C, D, E, F, H, I and proteolipid K(x).</text>
</comment>
<reference evidence="7" key="1">
    <citation type="submission" date="2015-02" db="EMBL/GenBank/DDBJ databases">
        <title>Pyrococcus kukulkanii sp. nov., a novel hyperthermophilic archaeon isolated from a deep-sea hydrothermal vent at the Guaymas Basin.</title>
        <authorList>
            <person name="Oger P.M."/>
            <person name="Callac N."/>
            <person name="Jebbar M."/>
            <person name="Godfroy A."/>
        </authorList>
    </citation>
    <scope>NUCLEOTIDE SEQUENCE [LARGE SCALE GENOMIC DNA]</scope>
    <source>
        <strain evidence="7">NCB100</strain>
    </source>
</reference>
<keyword evidence="5" id="KW-0066">ATP synthesis</keyword>
<accession>A0A127B7D4</accession>
<keyword evidence="3 5" id="KW-0375">Hydrogen ion transport</keyword>
<comment type="subcellular location">
    <subcellularLocation>
        <location evidence="5">Cell membrane</location>
        <topology evidence="5">Peripheral membrane protein</topology>
    </subcellularLocation>
</comment>
<gene>
    <name evidence="5" type="primary">atpF</name>
    <name evidence="6" type="ORF">TQ32_00750</name>
</gene>
<evidence type="ECO:0000256" key="5">
    <source>
        <dbReference type="HAMAP-Rule" id="MF_00312"/>
    </source>
</evidence>
<dbReference type="GO" id="GO:0005886">
    <property type="term" value="C:plasma membrane"/>
    <property type="evidence" value="ECO:0007669"/>
    <property type="project" value="UniProtKB-SubCell"/>
</dbReference>
<keyword evidence="4 5" id="KW-0406">Ion transport</keyword>
<dbReference type="KEGG" id="pyc:TQ32_00750"/>
<dbReference type="GO" id="GO:0042777">
    <property type="term" value="P:proton motive force-driven plasma membrane ATP synthesis"/>
    <property type="evidence" value="ECO:0007669"/>
    <property type="project" value="UniProtKB-UniRule"/>
</dbReference>
<evidence type="ECO:0000256" key="4">
    <source>
        <dbReference type="ARBA" id="ARBA00023065"/>
    </source>
</evidence>
<evidence type="ECO:0000256" key="2">
    <source>
        <dbReference type="ARBA" id="ARBA00022448"/>
    </source>
</evidence>
<dbReference type="OrthoDB" id="24971at2157"/>
<evidence type="ECO:0000313" key="6">
    <source>
        <dbReference type="EMBL" id="AMM53184.1"/>
    </source>
</evidence>
<evidence type="ECO:0000256" key="1">
    <source>
        <dbReference type="ARBA" id="ARBA00010148"/>
    </source>
</evidence>
<dbReference type="Pfam" id="PF01990">
    <property type="entry name" value="ATP-synt_F"/>
    <property type="match status" value="1"/>
</dbReference>
<dbReference type="EMBL" id="CP010835">
    <property type="protein sequence ID" value="AMM53184.1"/>
    <property type="molecule type" value="Genomic_DNA"/>
</dbReference>
<dbReference type="Proteomes" id="UP000070587">
    <property type="component" value="Chromosome"/>
</dbReference>
<dbReference type="PANTHER" id="PTHR13861">
    <property type="entry name" value="VACUOLAR ATP SYNTHASE SUBUNIT F"/>
    <property type="match status" value="1"/>
</dbReference>
<evidence type="ECO:0000313" key="7">
    <source>
        <dbReference type="Proteomes" id="UP000070587"/>
    </source>
</evidence>
<dbReference type="PATRIC" id="fig|1609559.3.peg.155"/>
<proteinExistence type="inferred from homology"/>
<keyword evidence="5" id="KW-0472">Membrane</keyword>
<keyword evidence="2 5" id="KW-0813">Transport</keyword>
<protein>
    <recommendedName>
        <fullName evidence="5">A-type ATP synthase subunit F</fullName>
    </recommendedName>
</protein>
<keyword evidence="5" id="KW-1003">Cell membrane</keyword>
<name>A0A127B7D4_9EURY</name>
<evidence type="ECO:0000256" key="3">
    <source>
        <dbReference type="ARBA" id="ARBA00022781"/>
    </source>
</evidence>
<dbReference type="InterPro" id="IPR022944">
    <property type="entry name" value="ATPase_V1-cplx_fsu_bac/arc"/>
</dbReference>
<dbReference type="HAMAP" id="MF_00312">
    <property type="entry name" value="ATP_synth_F_arch"/>
    <property type="match status" value="1"/>
</dbReference>
<sequence>MKIVVMGDEDTIVGFKLAGVHEAYEFDLSDLSVERARNKLKELVERDDIGVILITERLAQKIGELPDVNLPIILQIPDKFGSLYGEELLKEIVRRAIGVEIKR</sequence>
<dbReference type="SUPFAM" id="SSF159468">
    <property type="entry name" value="AtpF-like"/>
    <property type="match status" value="1"/>
</dbReference>
<dbReference type="NCBIfam" id="NF003047">
    <property type="entry name" value="PRK03957.1"/>
    <property type="match status" value="1"/>
</dbReference>
<dbReference type="InterPro" id="IPR008218">
    <property type="entry name" value="ATPase_V1-cplx_f_g_su"/>
</dbReference>
<reference evidence="6 7" key="2">
    <citation type="journal article" date="2016" name="Int. J. Syst. Evol. Microbiol.">
        <title>Pyrococcus kukulkanii sp. nov., a hyperthermophilic, piezophilic archaeon isolated from a deep-sea hydrothermal vent.</title>
        <authorList>
            <person name="Callac N."/>
            <person name="Oger P."/>
            <person name="Lesongeur F."/>
            <person name="Rattray J.E."/>
            <person name="Vannier P."/>
            <person name="Michoud G."/>
            <person name="Beauverger M."/>
            <person name="Gayet N."/>
            <person name="Rouxel O."/>
            <person name="Jebbar M."/>
            <person name="Godfroy A."/>
        </authorList>
    </citation>
    <scope>NUCLEOTIDE SEQUENCE [LARGE SCALE GENOMIC DNA]</scope>
    <source>
        <strain evidence="6 7">NCB100</strain>
    </source>
</reference>
<organism evidence="6 7">
    <name type="scientific">Pyrococcus kukulkanii</name>
    <dbReference type="NCBI Taxonomy" id="1609559"/>
    <lineage>
        <taxon>Archaea</taxon>
        <taxon>Methanobacteriati</taxon>
        <taxon>Methanobacteriota</taxon>
        <taxon>Thermococci</taxon>
        <taxon>Thermococcales</taxon>
        <taxon>Thermococcaceae</taxon>
        <taxon>Pyrococcus</taxon>
    </lineage>
</organism>
<dbReference type="PANTHER" id="PTHR13861:SF2">
    <property type="entry name" value="V-TYPE PROTON ATPASE SUBUNIT F"/>
    <property type="match status" value="1"/>
</dbReference>
<comment type="similarity">
    <text evidence="1 5">Belongs to the V-ATPase F subunit family.</text>
</comment>
<dbReference type="InterPro" id="IPR036906">
    <property type="entry name" value="ATPase_V1_fsu_sf"/>
</dbReference>
<dbReference type="GO" id="GO:0005524">
    <property type="term" value="F:ATP binding"/>
    <property type="evidence" value="ECO:0007669"/>
    <property type="project" value="UniProtKB-UniRule"/>
</dbReference>
<dbReference type="STRING" id="1609559.TQ32_00750"/>
<dbReference type="RefSeq" id="WP_068320081.1">
    <property type="nucleotide sequence ID" value="NZ_CP010835.1"/>
</dbReference>
<dbReference type="AlphaFoldDB" id="A0A127B7D4"/>
<dbReference type="GO" id="GO:0046961">
    <property type="term" value="F:proton-transporting ATPase activity, rotational mechanism"/>
    <property type="evidence" value="ECO:0007669"/>
    <property type="project" value="InterPro"/>
</dbReference>
<dbReference type="Gene3D" id="3.40.50.10580">
    <property type="entry name" value="ATPase, V1 complex, subunit F"/>
    <property type="match status" value="1"/>
</dbReference>
<dbReference type="GeneID" id="28490316"/>
<dbReference type="GO" id="GO:0046933">
    <property type="term" value="F:proton-transporting ATP synthase activity, rotational mechanism"/>
    <property type="evidence" value="ECO:0007669"/>
    <property type="project" value="UniProtKB-UniRule"/>
</dbReference>